<dbReference type="GO" id="GO:0009424">
    <property type="term" value="C:bacterial-type flagellum hook"/>
    <property type="evidence" value="ECO:0007669"/>
    <property type="project" value="TreeGrafter"/>
</dbReference>
<dbReference type="PANTHER" id="PTHR30435">
    <property type="entry name" value="FLAGELLAR PROTEIN"/>
    <property type="match status" value="1"/>
</dbReference>
<gene>
    <name evidence="10" type="ORF">SAMN02949497_3174</name>
</gene>
<keyword evidence="4 5" id="KW-0975">Bacterial flagellum</keyword>
<dbReference type="Pfam" id="PF07559">
    <property type="entry name" value="FlgE_D2"/>
    <property type="match status" value="1"/>
</dbReference>
<evidence type="ECO:0000259" key="7">
    <source>
        <dbReference type="Pfam" id="PF06429"/>
    </source>
</evidence>
<evidence type="ECO:0000259" key="8">
    <source>
        <dbReference type="Pfam" id="PF07559"/>
    </source>
</evidence>
<evidence type="ECO:0000313" key="11">
    <source>
        <dbReference type="Proteomes" id="UP000192923"/>
    </source>
</evidence>
<evidence type="ECO:0000256" key="1">
    <source>
        <dbReference type="ARBA" id="ARBA00004117"/>
    </source>
</evidence>
<dbReference type="STRING" id="1760988.SAMN02949497_3174"/>
<comment type="subcellular location">
    <subcellularLocation>
        <location evidence="1 5">Bacterial flagellum basal body</location>
    </subcellularLocation>
</comment>
<evidence type="ECO:0000313" key="10">
    <source>
        <dbReference type="EMBL" id="SMF95799.1"/>
    </source>
</evidence>
<name>A0A1Y6CYQ2_9GAMM</name>
<dbReference type="Proteomes" id="UP000192923">
    <property type="component" value="Unassembled WGS sequence"/>
</dbReference>
<dbReference type="PROSITE" id="PS00588">
    <property type="entry name" value="FLAGELLA_BB_ROD"/>
    <property type="match status" value="1"/>
</dbReference>
<dbReference type="InterPro" id="IPR053967">
    <property type="entry name" value="LlgE_F_G-like_D1"/>
</dbReference>
<dbReference type="NCBIfam" id="TIGR03506">
    <property type="entry name" value="FlgEFG_subfam"/>
    <property type="match status" value="1"/>
</dbReference>
<feature type="domain" description="Flagellar basal body rod protein N-terminal" evidence="6">
    <location>
        <begin position="5"/>
        <end position="33"/>
    </location>
</feature>
<evidence type="ECO:0000256" key="2">
    <source>
        <dbReference type="ARBA" id="ARBA00009677"/>
    </source>
</evidence>
<comment type="function">
    <text evidence="5">A flexible structure which links the flagellar filament to the drive apparatus in the basal body.</text>
</comment>
<dbReference type="Pfam" id="PF00460">
    <property type="entry name" value="Flg_bb_rod"/>
    <property type="match status" value="1"/>
</dbReference>
<dbReference type="SUPFAM" id="SSF117143">
    <property type="entry name" value="Flagellar hook protein flgE"/>
    <property type="match status" value="1"/>
</dbReference>
<keyword evidence="10" id="KW-0966">Cell projection</keyword>
<comment type="similarity">
    <text evidence="2 5">Belongs to the flagella basal body rod proteins family.</text>
</comment>
<dbReference type="InterPro" id="IPR037058">
    <property type="entry name" value="Falgellar_hook_FlgE_sf"/>
</dbReference>
<dbReference type="Pfam" id="PF22692">
    <property type="entry name" value="LlgE_F_G_D1"/>
    <property type="match status" value="1"/>
</dbReference>
<dbReference type="RefSeq" id="WP_085214326.1">
    <property type="nucleotide sequence ID" value="NZ_FXAM01000001.1"/>
</dbReference>
<reference evidence="10 11" key="1">
    <citation type="submission" date="2016-12" db="EMBL/GenBank/DDBJ databases">
        <authorList>
            <person name="Song W.-J."/>
            <person name="Kurnit D.M."/>
        </authorList>
    </citation>
    <scope>NUCLEOTIDE SEQUENCE [LARGE SCALE GENOMIC DNA]</scope>
    <source>
        <strain evidence="10 11">175</strain>
    </source>
</reference>
<dbReference type="NCBIfam" id="NF004238">
    <property type="entry name" value="PRK05682.1-1"/>
    <property type="match status" value="1"/>
</dbReference>
<dbReference type="InterPro" id="IPR020013">
    <property type="entry name" value="Flagellar_FlgE/F/G"/>
</dbReference>
<dbReference type="Pfam" id="PF06429">
    <property type="entry name" value="Flg_bbr_C"/>
    <property type="match status" value="1"/>
</dbReference>
<dbReference type="AlphaFoldDB" id="A0A1Y6CYQ2"/>
<evidence type="ECO:0000256" key="5">
    <source>
        <dbReference type="RuleBase" id="RU362116"/>
    </source>
</evidence>
<dbReference type="GO" id="GO:0005829">
    <property type="term" value="C:cytosol"/>
    <property type="evidence" value="ECO:0007669"/>
    <property type="project" value="TreeGrafter"/>
</dbReference>
<evidence type="ECO:0000256" key="3">
    <source>
        <dbReference type="ARBA" id="ARBA00019015"/>
    </source>
</evidence>
<dbReference type="InterPro" id="IPR010930">
    <property type="entry name" value="Flg_bb/hook_C_dom"/>
</dbReference>
<dbReference type="PANTHER" id="PTHR30435:SF1">
    <property type="entry name" value="FLAGELLAR HOOK PROTEIN FLGE"/>
    <property type="match status" value="1"/>
</dbReference>
<dbReference type="OrthoDB" id="8578401at2"/>
<keyword evidence="11" id="KW-1185">Reference proteome</keyword>
<dbReference type="InterPro" id="IPR011491">
    <property type="entry name" value="FlgE_D2"/>
</dbReference>
<evidence type="ECO:0000259" key="9">
    <source>
        <dbReference type="Pfam" id="PF22692"/>
    </source>
</evidence>
<feature type="domain" description="Flagellar basal-body/hook protein C-terminal" evidence="7">
    <location>
        <begin position="377"/>
        <end position="421"/>
    </location>
</feature>
<dbReference type="InterPro" id="IPR019776">
    <property type="entry name" value="Flagellar_basal_body_rod_CS"/>
</dbReference>
<dbReference type="Gene3D" id="2.60.98.20">
    <property type="entry name" value="Flagellar hook protein FlgE"/>
    <property type="match status" value="1"/>
</dbReference>
<dbReference type="GO" id="GO:0009425">
    <property type="term" value="C:bacterial-type flagellum basal body"/>
    <property type="evidence" value="ECO:0007669"/>
    <property type="project" value="UniProtKB-SubCell"/>
</dbReference>
<organism evidence="10 11">
    <name type="scientific">Methylomagnum ishizawai</name>
    <dbReference type="NCBI Taxonomy" id="1760988"/>
    <lineage>
        <taxon>Bacteria</taxon>
        <taxon>Pseudomonadati</taxon>
        <taxon>Pseudomonadota</taxon>
        <taxon>Gammaproteobacteria</taxon>
        <taxon>Methylococcales</taxon>
        <taxon>Methylococcaceae</taxon>
        <taxon>Methylomagnum</taxon>
    </lineage>
</organism>
<dbReference type="EMBL" id="FXAM01000001">
    <property type="protein sequence ID" value="SMF95799.1"/>
    <property type="molecule type" value="Genomic_DNA"/>
</dbReference>
<dbReference type="GO" id="GO:0071978">
    <property type="term" value="P:bacterial-type flagellum-dependent swarming motility"/>
    <property type="evidence" value="ECO:0007669"/>
    <property type="project" value="TreeGrafter"/>
</dbReference>
<accession>A0A1Y6CYQ2</accession>
<keyword evidence="10" id="KW-0282">Flagellum</keyword>
<keyword evidence="10" id="KW-0969">Cilium</keyword>
<evidence type="ECO:0000259" key="6">
    <source>
        <dbReference type="Pfam" id="PF00460"/>
    </source>
</evidence>
<evidence type="ECO:0000256" key="4">
    <source>
        <dbReference type="ARBA" id="ARBA00023143"/>
    </source>
</evidence>
<dbReference type="InterPro" id="IPR037925">
    <property type="entry name" value="FlgE/F/G-like"/>
</dbReference>
<protein>
    <recommendedName>
        <fullName evidence="3 5">Flagellar hook protein FlgE</fullName>
    </recommendedName>
</protein>
<sequence length="422" mass="43987">MSFSIALSGLTAAQNLLSVTGNNIANANSTGFKESRSEFADMYASTFANITATTPGMGVRIANDAQQFRQGTLDSTGNTLDLGINGEGFFVLGQSLDNTQAQLYSRNGTFHANQDGYVVNNDNQPLLLHTANGDTAAAGFSSSLQALRLDTTQSAPQATTTVNESVNLNSNSKTPVDANGATLAFNANDATTYNWSNAITTYDSLGDSHLVTNYFVKDLNTAGQWNMYSAIDGTVLSTTSTPLAFDSNGNLTNVNGAASTTLALPEYTIPDSNAAALNITLDLAKSTQLSGSSRVLGVTQDGLPVGNLSGVSIDKTGIVSANYSNGATKTLGQVALARFQNVQGLQKIGDTEWTQTINSGPAIIGEAGTSGFGAINSGSLEQSNVDIAQQLIKLIVAQQSYQANAQSITTENQAIDSVLNIR</sequence>
<proteinExistence type="inferred from homology"/>
<feature type="domain" description="Flagellar hook protein FlgE/F/G-like D1" evidence="9">
    <location>
        <begin position="84"/>
        <end position="127"/>
    </location>
</feature>
<dbReference type="InterPro" id="IPR001444">
    <property type="entry name" value="Flag_bb_rod_N"/>
</dbReference>
<feature type="domain" description="Flagellar hook protein FlgE D2" evidence="8">
    <location>
        <begin position="167"/>
        <end position="302"/>
    </location>
</feature>